<keyword evidence="2" id="KW-0472">Membrane</keyword>
<name>A0A8J2SCT5_9STRA</name>
<organism evidence="3 4">
    <name type="scientific">Pelagomonas calceolata</name>
    <dbReference type="NCBI Taxonomy" id="35677"/>
    <lineage>
        <taxon>Eukaryota</taxon>
        <taxon>Sar</taxon>
        <taxon>Stramenopiles</taxon>
        <taxon>Ochrophyta</taxon>
        <taxon>Pelagophyceae</taxon>
        <taxon>Pelagomonadales</taxon>
        <taxon>Pelagomonadaceae</taxon>
        <taxon>Pelagomonas</taxon>
    </lineage>
</organism>
<keyword evidence="4" id="KW-1185">Reference proteome</keyword>
<keyword evidence="2" id="KW-0812">Transmembrane</keyword>
<protein>
    <submittedName>
        <fullName evidence="3">Uncharacterized protein</fullName>
    </submittedName>
</protein>
<feature type="region of interest" description="Disordered" evidence="1">
    <location>
        <begin position="96"/>
        <end position="115"/>
    </location>
</feature>
<feature type="transmembrane region" description="Helical" evidence="2">
    <location>
        <begin position="125"/>
        <end position="149"/>
    </location>
</feature>
<evidence type="ECO:0000313" key="3">
    <source>
        <dbReference type="EMBL" id="CAH0367278.1"/>
    </source>
</evidence>
<sequence>MGLYIAAVLAAGEKKGCPLPCGAFCLELIDHKEACPNKGSPCSQQELAFGDICTGDATCGDAGRCYVAAAETEAKVLAATTRRRAWRDEATLRRRALSDDGDPTDAPTYWTPPTRSHFQPRDRRFLYAVFIGFVALALGLGAAVAAHAFPLERGRPRLPDLVDTFFDVCRGEAGFYYWFKEWRNRDKVPRVRVVVARHMRESDFRRVAPPPPALSNALVEEL</sequence>
<comment type="caution">
    <text evidence="3">The sequence shown here is derived from an EMBL/GenBank/DDBJ whole genome shotgun (WGS) entry which is preliminary data.</text>
</comment>
<reference evidence="3" key="1">
    <citation type="submission" date="2021-11" db="EMBL/GenBank/DDBJ databases">
        <authorList>
            <consortium name="Genoscope - CEA"/>
            <person name="William W."/>
        </authorList>
    </citation>
    <scope>NUCLEOTIDE SEQUENCE</scope>
</reference>
<proteinExistence type="predicted"/>
<keyword evidence="2" id="KW-1133">Transmembrane helix</keyword>
<evidence type="ECO:0000256" key="1">
    <source>
        <dbReference type="SAM" id="MobiDB-lite"/>
    </source>
</evidence>
<evidence type="ECO:0000256" key="2">
    <source>
        <dbReference type="SAM" id="Phobius"/>
    </source>
</evidence>
<dbReference type="EMBL" id="CAKKNE010000002">
    <property type="protein sequence ID" value="CAH0367278.1"/>
    <property type="molecule type" value="Genomic_DNA"/>
</dbReference>
<dbReference type="Proteomes" id="UP000789595">
    <property type="component" value="Unassembled WGS sequence"/>
</dbReference>
<gene>
    <name evidence="3" type="ORF">PECAL_2P02920</name>
</gene>
<accession>A0A8J2SCT5</accession>
<evidence type="ECO:0000313" key="4">
    <source>
        <dbReference type="Proteomes" id="UP000789595"/>
    </source>
</evidence>
<dbReference type="AlphaFoldDB" id="A0A8J2SCT5"/>